<sequence length="316" mass="35523">MTMGGGDADAMRAHLESVGTASRPTLTDADTVTEGSISGPDPDSEVLKYRMQLTWAETHIVNLQKEVVAIYERVTKAEKRADSVAKASNPIDRAQEDATESTLKSQVEGLQAMVSARDVKIEQIAEKYEQLNTKHYNALKNNKKMRVDLDKGFEGATFLRALNENLELDMEDSQSDLSGVKHKNKRLRKDHVRMLAELDARLPPDTRLEAENTKLKEHLDGLRVNIARYVTELDLAKGGVRLFNCDHDHFRDIPDGRNSTGEVSAAAVNEELFTERTLLAHHRAHEKHQQGRGIVSLRMKKAFVDVDEKRGVQIKY</sequence>
<feature type="region of interest" description="Disordered" evidence="1">
    <location>
        <begin position="79"/>
        <end position="102"/>
    </location>
</feature>
<evidence type="ECO:0000313" key="2">
    <source>
        <dbReference type="EMBL" id="KAF2824822.1"/>
    </source>
</evidence>
<evidence type="ECO:0000256" key="1">
    <source>
        <dbReference type="SAM" id="MobiDB-lite"/>
    </source>
</evidence>
<feature type="compositionally biased region" description="Polar residues" evidence="1">
    <location>
        <begin position="19"/>
        <end position="36"/>
    </location>
</feature>
<protein>
    <submittedName>
        <fullName evidence="2">Uncharacterized protein</fullName>
    </submittedName>
</protein>
<proteinExistence type="predicted"/>
<dbReference type="AlphaFoldDB" id="A0A6A6ZUT2"/>
<dbReference type="EMBL" id="MU006229">
    <property type="protein sequence ID" value="KAF2824822.1"/>
    <property type="molecule type" value="Genomic_DNA"/>
</dbReference>
<reference evidence="2" key="1">
    <citation type="journal article" date="2020" name="Stud. Mycol.">
        <title>101 Dothideomycetes genomes: a test case for predicting lifestyles and emergence of pathogens.</title>
        <authorList>
            <person name="Haridas S."/>
            <person name="Albert R."/>
            <person name="Binder M."/>
            <person name="Bloem J."/>
            <person name="Labutti K."/>
            <person name="Salamov A."/>
            <person name="Andreopoulos B."/>
            <person name="Baker S."/>
            <person name="Barry K."/>
            <person name="Bills G."/>
            <person name="Bluhm B."/>
            <person name="Cannon C."/>
            <person name="Castanera R."/>
            <person name="Culley D."/>
            <person name="Daum C."/>
            <person name="Ezra D."/>
            <person name="Gonzalez J."/>
            <person name="Henrissat B."/>
            <person name="Kuo A."/>
            <person name="Liang C."/>
            <person name="Lipzen A."/>
            <person name="Lutzoni F."/>
            <person name="Magnuson J."/>
            <person name="Mondo S."/>
            <person name="Nolan M."/>
            <person name="Ohm R."/>
            <person name="Pangilinan J."/>
            <person name="Park H.-J."/>
            <person name="Ramirez L."/>
            <person name="Alfaro M."/>
            <person name="Sun H."/>
            <person name="Tritt A."/>
            <person name="Yoshinaga Y."/>
            <person name="Zwiers L.-H."/>
            <person name="Turgeon B."/>
            <person name="Goodwin S."/>
            <person name="Spatafora J."/>
            <person name="Crous P."/>
            <person name="Grigoriev I."/>
        </authorList>
    </citation>
    <scope>NUCLEOTIDE SEQUENCE</scope>
    <source>
        <strain evidence="2">CBS 113818</strain>
    </source>
</reference>
<feature type="region of interest" description="Disordered" evidence="1">
    <location>
        <begin position="17"/>
        <end position="40"/>
    </location>
</feature>
<name>A0A6A6ZUT2_9PLEO</name>
<organism evidence="2 3">
    <name type="scientific">Ophiobolus disseminans</name>
    <dbReference type="NCBI Taxonomy" id="1469910"/>
    <lineage>
        <taxon>Eukaryota</taxon>
        <taxon>Fungi</taxon>
        <taxon>Dikarya</taxon>
        <taxon>Ascomycota</taxon>
        <taxon>Pezizomycotina</taxon>
        <taxon>Dothideomycetes</taxon>
        <taxon>Pleosporomycetidae</taxon>
        <taxon>Pleosporales</taxon>
        <taxon>Pleosporineae</taxon>
        <taxon>Phaeosphaeriaceae</taxon>
        <taxon>Ophiobolus</taxon>
    </lineage>
</organism>
<dbReference type="OrthoDB" id="3794084at2759"/>
<accession>A0A6A6ZUT2</accession>
<gene>
    <name evidence="2" type="ORF">CC86DRAFT_407970</name>
</gene>
<dbReference type="Proteomes" id="UP000799424">
    <property type="component" value="Unassembled WGS sequence"/>
</dbReference>
<evidence type="ECO:0000313" key="3">
    <source>
        <dbReference type="Proteomes" id="UP000799424"/>
    </source>
</evidence>
<keyword evidence="3" id="KW-1185">Reference proteome</keyword>